<comment type="caution">
    <text evidence="2">The sequence shown here is derived from an EMBL/GenBank/DDBJ whole genome shotgun (WGS) entry which is preliminary data.</text>
</comment>
<dbReference type="GeneID" id="70136709"/>
<dbReference type="InterPro" id="IPR036866">
    <property type="entry name" value="RibonucZ/Hydroxyglut_hydro"/>
</dbReference>
<dbReference type="EMBL" id="JAGPXC010000007">
    <property type="protein sequence ID" value="KAH6648516.1"/>
    <property type="molecule type" value="Genomic_DNA"/>
</dbReference>
<protein>
    <recommendedName>
        <fullName evidence="4">Beta-lactamase superfamily domain-containing protein</fullName>
    </recommendedName>
</protein>
<gene>
    <name evidence="2" type="ORF">BKA67DRAFT_661483</name>
</gene>
<dbReference type="Proteomes" id="UP000758603">
    <property type="component" value="Unassembled WGS sequence"/>
</dbReference>
<dbReference type="PANTHER" id="PTHR36142">
    <property type="entry name" value="METALLO-HYDROLASE/OXIDOREDUCTASE SUPERFAMILY PROTEIN"/>
    <property type="match status" value="1"/>
</dbReference>
<dbReference type="AlphaFoldDB" id="A0A9P8ZTD6"/>
<feature type="region of interest" description="Disordered" evidence="1">
    <location>
        <begin position="436"/>
        <end position="455"/>
    </location>
</feature>
<evidence type="ECO:0000256" key="1">
    <source>
        <dbReference type="SAM" id="MobiDB-lite"/>
    </source>
</evidence>
<dbReference type="RefSeq" id="XP_045955023.1">
    <property type="nucleotide sequence ID" value="XM_046107818.1"/>
</dbReference>
<evidence type="ECO:0000313" key="2">
    <source>
        <dbReference type="EMBL" id="KAH6648516.1"/>
    </source>
</evidence>
<proteinExistence type="predicted"/>
<dbReference type="PANTHER" id="PTHR36142:SF5">
    <property type="entry name" value="METALLO-BETA-LACTAMASE DOMAIN-CONTAINING PROTEIN"/>
    <property type="match status" value="1"/>
</dbReference>
<evidence type="ECO:0000313" key="3">
    <source>
        <dbReference type="Proteomes" id="UP000758603"/>
    </source>
</evidence>
<dbReference type="Gene3D" id="3.60.15.10">
    <property type="entry name" value="Ribonuclease Z/Hydroxyacylglutathione hydrolase-like"/>
    <property type="match status" value="1"/>
</dbReference>
<evidence type="ECO:0008006" key="4">
    <source>
        <dbReference type="Google" id="ProtNLM"/>
    </source>
</evidence>
<dbReference type="OrthoDB" id="332863at2759"/>
<sequence>MALTVKHLNSDASFLLSFEPVCSDPTRGSVVIPQPFTILLDPWITGPSKIFHSKFSITTHKTPPCVASLSELPEPDLVIITQAKSDHCNEPTLRQLPASGTKTLILAEPASARLIKSWKYFDRNKIRTVEPYKDSRIAGKSTTIRIAVPPVTPGGPAGEVTVSWIPQKRDIAGLHGGMGITYRPPPTQYLAKPGLITPPATPIMTKIPPMLLSTVSTTDMHALPPSPPISPLSLRSVQSASTLVASSPLSPNHPAALNRCLSPSPRSPTSTISPMSQAGTRPISVLFSPHGISYNYVAPWATSHLVSEAALPLTALLHCMDSISNPWWLGGNICSGTLIGAEIARKLGARCWISAHDAEKDVRGIGTGLLKTKRWGREEILGIVGSEKDDDDDENQNQRARAWKSSSTLGLGLDTDRRIEVLRLESGEDVLVTGDGMVLASSPPKPKMSSIGEEDKENVQILPAVRQQLKEGKTLGHRRSKRLLI</sequence>
<reference evidence="2" key="1">
    <citation type="journal article" date="2021" name="Nat. Commun.">
        <title>Genetic determinants of endophytism in the Arabidopsis root mycobiome.</title>
        <authorList>
            <person name="Mesny F."/>
            <person name="Miyauchi S."/>
            <person name="Thiergart T."/>
            <person name="Pickel B."/>
            <person name="Atanasova L."/>
            <person name="Karlsson M."/>
            <person name="Huettel B."/>
            <person name="Barry K.W."/>
            <person name="Haridas S."/>
            <person name="Chen C."/>
            <person name="Bauer D."/>
            <person name="Andreopoulos W."/>
            <person name="Pangilinan J."/>
            <person name="LaButti K."/>
            <person name="Riley R."/>
            <person name="Lipzen A."/>
            <person name="Clum A."/>
            <person name="Drula E."/>
            <person name="Henrissat B."/>
            <person name="Kohler A."/>
            <person name="Grigoriev I.V."/>
            <person name="Martin F.M."/>
            <person name="Hacquard S."/>
        </authorList>
    </citation>
    <scope>NUCLEOTIDE SEQUENCE</scope>
    <source>
        <strain evidence="2">MPI-SDFR-AT-0073</strain>
    </source>
</reference>
<keyword evidence="3" id="KW-1185">Reference proteome</keyword>
<name>A0A9P8ZTD6_9PEZI</name>
<organism evidence="2 3">
    <name type="scientific">Truncatella angustata</name>
    <dbReference type="NCBI Taxonomy" id="152316"/>
    <lineage>
        <taxon>Eukaryota</taxon>
        <taxon>Fungi</taxon>
        <taxon>Dikarya</taxon>
        <taxon>Ascomycota</taxon>
        <taxon>Pezizomycotina</taxon>
        <taxon>Sordariomycetes</taxon>
        <taxon>Xylariomycetidae</taxon>
        <taxon>Amphisphaeriales</taxon>
        <taxon>Sporocadaceae</taxon>
        <taxon>Truncatella</taxon>
    </lineage>
</organism>
<accession>A0A9P8ZTD6</accession>